<name>A0ACB9ZNQ7_CATRO</name>
<evidence type="ECO:0000313" key="1">
    <source>
        <dbReference type="EMBL" id="KAI5649311.1"/>
    </source>
</evidence>
<accession>A0ACB9ZNQ7</accession>
<proteinExistence type="predicted"/>
<dbReference type="Proteomes" id="UP001060085">
    <property type="component" value="Linkage Group LG08"/>
</dbReference>
<comment type="caution">
    <text evidence="1">The sequence shown here is derived from an EMBL/GenBank/DDBJ whole genome shotgun (WGS) entry which is preliminary data.</text>
</comment>
<dbReference type="EMBL" id="CM044708">
    <property type="protein sequence ID" value="KAI5649311.1"/>
    <property type="molecule type" value="Genomic_DNA"/>
</dbReference>
<gene>
    <name evidence="1" type="ORF">M9H77_35316</name>
</gene>
<evidence type="ECO:0000313" key="2">
    <source>
        <dbReference type="Proteomes" id="UP001060085"/>
    </source>
</evidence>
<organism evidence="1 2">
    <name type="scientific">Catharanthus roseus</name>
    <name type="common">Madagascar periwinkle</name>
    <name type="synonym">Vinca rosea</name>
    <dbReference type="NCBI Taxonomy" id="4058"/>
    <lineage>
        <taxon>Eukaryota</taxon>
        <taxon>Viridiplantae</taxon>
        <taxon>Streptophyta</taxon>
        <taxon>Embryophyta</taxon>
        <taxon>Tracheophyta</taxon>
        <taxon>Spermatophyta</taxon>
        <taxon>Magnoliopsida</taxon>
        <taxon>eudicotyledons</taxon>
        <taxon>Gunneridae</taxon>
        <taxon>Pentapetalae</taxon>
        <taxon>asterids</taxon>
        <taxon>lamiids</taxon>
        <taxon>Gentianales</taxon>
        <taxon>Apocynaceae</taxon>
        <taxon>Rauvolfioideae</taxon>
        <taxon>Vinceae</taxon>
        <taxon>Catharanthinae</taxon>
        <taxon>Catharanthus</taxon>
    </lineage>
</organism>
<sequence>MQVICKQLTKITKAQLLEVSLDSSQVSDRTAERKSEERSELQFSCIVTKHHRLNLPRGRDGNPQVVSVDLKYNMISQSLYKRQTLSSSIEPRTCSQRRLAALAHVVWSPKGQQTRRTKGREKVRRRRLNRKKRGLGQAAGESGIYIVTSPGRVGLKPTRPVSGSAGPASLK</sequence>
<keyword evidence="2" id="KW-1185">Reference proteome</keyword>
<protein>
    <submittedName>
        <fullName evidence="1">Uncharacterized protein</fullName>
    </submittedName>
</protein>
<reference evidence="2" key="1">
    <citation type="journal article" date="2023" name="Nat. Plants">
        <title>Single-cell RNA sequencing provides a high-resolution roadmap for understanding the multicellular compartmentation of specialized metabolism.</title>
        <authorList>
            <person name="Sun S."/>
            <person name="Shen X."/>
            <person name="Li Y."/>
            <person name="Li Y."/>
            <person name="Wang S."/>
            <person name="Li R."/>
            <person name="Zhang H."/>
            <person name="Shen G."/>
            <person name="Guo B."/>
            <person name="Wei J."/>
            <person name="Xu J."/>
            <person name="St-Pierre B."/>
            <person name="Chen S."/>
            <person name="Sun C."/>
        </authorList>
    </citation>
    <scope>NUCLEOTIDE SEQUENCE [LARGE SCALE GENOMIC DNA]</scope>
</reference>